<protein>
    <submittedName>
        <fullName evidence="1">Uncharacterized protein</fullName>
    </submittedName>
</protein>
<name>A0ABS5BMD1_9BACT</name>
<proteinExistence type="predicted"/>
<evidence type="ECO:0000313" key="1">
    <source>
        <dbReference type="EMBL" id="MBP3954862.1"/>
    </source>
</evidence>
<keyword evidence="2" id="KW-1185">Reference proteome</keyword>
<dbReference type="RefSeq" id="WP_210652973.1">
    <property type="nucleotide sequence ID" value="NZ_JAGKQQ010000001.1"/>
</dbReference>
<sequence>MNWSRVAKLEHCARKCPCPGCGRVERQESVGENPLARLSPEERAELSGILRRGATPPCTRCGRAGHDPALLTDDQKRRVALP</sequence>
<accession>A0ABS5BMD1</accession>
<reference evidence="1 2" key="1">
    <citation type="submission" date="2021-04" db="EMBL/GenBank/DDBJ databases">
        <authorList>
            <person name="Ivanova A."/>
        </authorList>
    </citation>
    <scope>NUCLEOTIDE SEQUENCE [LARGE SCALE GENOMIC DNA]</scope>
    <source>
        <strain evidence="1 2">G18</strain>
    </source>
</reference>
<gene>
    <name evidence="1" type="ORF">J8F10_06145</name>
</gene>
<evidence type="ECO:0000313" key="2">
    <source>
        <dbReference type="Proteomes" id="UP000676565"/>
    </source>
</evidence>
<dbReference type="Proteomes" id="UP000676565">
    <property type="component" value="Unassembled WGS sequence"/>
</dbReference>
<comment type="caution">
    <text evidence="1">The sequence shown here is derived from an EMBL/GenBank/DDBJ whole genome shotgun (WGS) entry which is preliminary data.</text>
</comment>
<dbReference type="EMBL" id="JAGKQQ010000001">
    <property type="protein sequence ID" value="MBP3954862.1"/>
    <property type="molecule type" value="Genomic_DNA"/>
</dbReference>
<organism evidence="1 2">
    <name type="scientific">Gemmata palustris</name>
    <dbReference type="NCBI Taxonomy" id="2822762"/>
    <lineage>
        <taxon>Bacteria</taxon>
        <taxon>Pseudomonadati</taxon>
        <taxon>Planctomycetota</taxon>
        <taxon>Planctomycetia</taxon>
        <taxon>Gemmatales</taxon>
        <taxon>Gemmataceae</taxon>
        <taxon>Gemmata</taxon>
    </lineage>
</organism>